<accession>A0ABQ9GUT6</accession>
<reference evidence="1 2" key="1">
    <citation type="submission" date="2023-02" db="EMBL/GenBank/DDBJ databases">
        <title>LHISI_Scaffold_Assembly.</title>
        <authorList>
            <person name="Stuart O.P."/>
            <person name="Cleave R."/>
            <person name="Magrath M.J.L."/>
            <person name="Mikheyev A.S."/>
        </authorList>
    </citation>
    <scope>NUCLEOTIDE SEQUENCE [LARGE SCALE GENOMIC DNA]</scope>
    <source>
        <strain evidence="1">Daus_M_001</strain>
        <tissue evidence="1">Leg muscle</tissue>
    </source>
</reference>
<name>A0ABQ9GUT6_9NEOP</name>
<dbReference type="EMBL" id="JARBHB010000009">
    <property type="protein sequence ID" value="KAJ8875790.1"/>
    <property type="molecule type" value="Genomic_DNA"/>
</dbReference>
<keyword evidence="2" id="KW-1185">Reference proteome</keyword>
<sequence>MDCSSSSNRQKCYARHHTLLYFGEASKIDEDTSCESSGSSQLSSTSGSEHQNAVRSSFLAVTSQMLSRTTTKLLSVLLPAAMVDVVTYEGTAYTVCVLLDSTNQAYLMSEVCVRLPCRKVSFPVHGLTYIPLSSEKSVSTCIIKPICQTSPYYQVDAFVMHKIFTNLPVVQVDPCSWSNLSHVQLADPHFAITSPVDMLLGAERFACLFTGYHVEGDTEQPITLETV</sequence>
<evidence type="ECO:0000313" key="2">
    <source>
        <dbReference type="Proteomes" id="UP001159363"/>
    </source>
</evidence>
<comment type="caution">
    <text evidence="1">The sequence shown here is derived from an EMBL/GenBank/DDBJ whole genome shotgun (WGS) entry which is preliminary data.</text>
</comment>
<organism evidence="1 2">
    <name type="scientific">Dryococelus australis</name>
    <dbReference type="NCBI Taxonomy" id="614101"/>
    <lineage>
        <taxon>Eukaryota</taxon>
        <taxon>Metazoa</taxon>
        <taxon>Ecdysozoa</taxon>
        <taxon>Arthropoda</taxon>
        <taxon>Hexapoda</taxon>
        <taxon>Insecta</taxon>
        <taxon>Pterygota</taxon>
        <taxon>Neoptera</taxon>
        <taxon>Polyneoptera</taxon>
        <taxon>Phasmatodea</taxon>
        <taxon>Verophasmatodea</taxon>
        <taxon>Anareolatae</taxon>
        <taxon>Phasmatidae</taxon>
        <taxon>Eurycanthinae</taxon>
        <taxon>Dryococelus</taxon>
    </lineage>
</organism>
<evidence type="ECO:0000313" key="1">
    <source>
        <dbReference type="EMBL" id="KAJ8875790.1"/>
    </source>
</evidence>
<gene>
    <name evidence="1" type="ORF">PR048_023689</name>
</gene>
<dbReference type="Proteomes" id="UP001159363">
    <property type="component" value="Chromosome 8"/>
</dbReference>
<proteinExistence type="predicted"/>
<protein>
    <submittedName>
        <fullName evidence="1">Uncharacterized protein</fullName>
    </submittedName>
</protein>